<dbReference type="InterPro" id="IPR023780">
    <property type="entry name" value="Chromo_domain"/>
</dbReference>
<reference evidence="3" key="1">
    <citation type="submission" date="2020-02" db="EMBL/GenBank/DDBJ databases">
        <authorList>
            <person name="Scholz U."/>
            <person name="Mascher M."/>
            <person name="Fiebig A."/>
        </authorList>
    </citation>
    <scope>NUCLEOTIDE SEQUENCE</scope>
</reference>
<keyword evidence="4" id="KW-1185">Reference proteome</keyword>
<dbReference type="EMBL" id="LR746279">
    <property type="protein sequence ID" value="CAA7409786.1"/>
    <property type="molecule type" value="Genomic_DNA"/>
</dbReference>
<organism evidence="3 4">
    <name type="scientific">Spirodela intermedia</name>
    <name type="common">Intermediate duckweed</name>
    <dbReference type="NCBI Taxonomy" id="51605"/>
    <lineage>
        <taxon>Eukaryota</taxon>
        <taxon>Viridiplantae</taxon>
        <taxon>Streptophyta</taxon>
        <taxon>Embryophyta</taxon>
        <taxon>Tracheophyta</taxon>
        <taxon>Spermatophyta</taxon>
        <taxon>Magnoliopsida</taxon>
        <taxon>Liliopsida</taxon>
        <taxon>Araceae</taxon>
        <taxon>Lemnoideae</taxon>
        <taxon>Spirodela</taxon>
    </lineage>
</organism>
<evidence type="ECO:0000313" key="4">
    <source>
        <dbReference type="Proteomes" id="UP000663760"/>
    </source>
</evidence>
<dbReference type="Pfam" id="PF00385">
    <property type="entry name" value="Chromo"/>
    <property type="match status" value="1"/>
</dbReference>
<dbReference type="OrthoDB" id="785245at2759"/>
<dbReference type="CDD" id="cd00024">
    <property type="entry name" value="CD_CSD"/>
    <property type="match status" value="1"/>
</dbReference>
<protein>
    <recommendedName>
        <fullName evidence="2">Chromo domain-containing protein</fullName>
    </recommendedName>
</protein>
<dbReference type="InterPro" id="IPR016197">
    <property type="entry name" value="Chromo-like_dom_sf"/>
</dbReference>
<evidence type="ECO:0000313" key="3">
    <source>
        <dbReference type="EMBL" id="CAA7409786.1"/>
    </source>
</evidence>
<dbReference type="SUPFAM" id="SSF54160">
    <property type="entry name" value="Chromo domain-like"/>
    <property type="match status" value="1"/>
</dbReference>
<evidence type="ECO:0000259" key="2">
    <source>
        <dbReference type="PROSITE" id="PS50013"/>
    </source>
</evidence>
<dbReference type="InterPro" id="IPR000953">
    <property type="entry name" value="Chromo/chromo_shadow_dom"/>
</dbReference>
<proteinExistence type="predicted"/>
<gene>
    <name evidence="3" type="ORF">SI8410_16020464</name>
</gene>
<dbReference type="Proteomes" id="UP000663760">
    <property type="component" value="Chromosome 16"/>
</dbReference>
<feature type="compositionally biased region" description="Low complexity" evidence="1">
    <location>
        <begin position="63"/>
        <end position="78"/>
    </location>
</feature>
<feature type="domain" description="Chromo" evidence="2">
    <location>
        <begin position="14"/>
        <end position="64"/>
    </location>
</feature>
<dbReference type="AlphaFoldDB" id="A0A7I8LJE7"/>
<accession>A0A7I8LJE7</accession>
<dbReference type="Gene3D" id="2.40.50.40">
    <property type="match status" value="1"/>
</dbReference>
<feature type="region of interest" description="Disordered" evidence="1">
    <location>
        <begin position="63"/>
        <end position="109"/>
    </location>
</feature>
<evidence type="ECO:0000256" key="1">
    <source>
        <dbReference type="SAM" id="MobiDB-lite"/>
    </source>
</evidence>
<dbReference type="PROSITE" id="PS50013">
    <property type="entry name" value="CHROMO_2"/>
    <property type="match status" value="1"/>
</dbReference>
<sequence length="109" mass="12276">MESTPLILPPDWHERVEEILREVIDFTGDGVSRRFLVRWQGCSSKDDAWISKADLEQLRPDLLEPLPSPLVNSSESSSFDTGRIDGEQDPSPSAQETLATKEPSFRYTA</sequence>
<name>A0A7I8LJE7_SPIIN</name>